<feature type="chain" id="PRO_5046207596" evidence="1">
    <location>
        <begin position="25"/>
        <end position="137"/>
    </location>
</feature>
<dbReference type="EMBL" id="JABFDB010000001">
    <property type="protein sequence ID" value="NYZ18540.1"/>
    <property type="molecule type" value="Genomic_DNA"/>
</dbReference>
<evidence type="ECO:0000256" key="1">
    <source>
        <dbReference type="SAM" id="SignalP"/>
    </source>
</evidence>
<sequence length="137" mass="14709">MRRALLSLCLIAGLAGCASPPVPGCPVGLEATTVAALYFGLNAGDRLRVTDADWARFLDEEITPRFPDGFTVTESLGQWRDNPGAPIVREPGKVLTVVLPHPPGDAPGRLSAVVDAYKRRFDQQSVLRVYSTACVAF</sequence>
<comment type="caution">
    <text evidence="2">The sequence shown here is derived from an EMBL/GenBank/DDBJ whole genome shotgun (WGS) entry which is preliminary data.</text>
</comment>
<proteinExistence type="predicted"/>
<dbReference type="Pfam" id="PF12098">
    <property type="entry name" value="DUF3574"/>
    <property type="match status" value="1"/>
</dbReference>
<keyword evidence="1" id="KW-0732">Signal</keyword>
<dbReference type="RefSeq" id="WP_180280272.1">
    <property type="nucleotide sequence ID" value="NZ_JABFDB010000001.1"/>
</dbReference>
<feature type="signal peptide" evidence="1">
    <location>
        <begin position="1"/>
        <end position="24"/>
    </location>
</feature>
<reference evidence="2 3" key="1">
    <citation type="submission" date="2020-05" db="EMBL/GenBank/DDBJ databases">
        <title>Azospirillum oleiclasticum sp. nov, a nitrogen-fixing and heavy crude oil-emulsifying bacterium isolated from the crude oil of Yumen Oilfield.</title>
        <authorList>
            <person name="Wu D."/>
            <person name="Cai M."/>
            <person name="Zhang X."/>
        </authorList>
    </citation>
    <scope>NUCLEOTIDE SEQUENCE [LARGE SCALE GENOMIC DNA]</scope>
    <source>
        <strain evidence="2 3">ROY-1-1-2</strain>
    </source>
</reference>
<organism evidence="2 3">
    <name type="scientific">Azospirillum oleiclasticum</name>
    <dbReference type="NCBI Taxonomy" id="2735135"/>
    <lineage>
        <taxon>Bacteria</taxon>
        <taxon>Pseudomonadati</taxon>
        <taxon>Pseudomonadota</taxon>
        <taxon>Alphaproteobacteria</taxon>
        <taxon>Rhodospirillales</taxon>
        <taxon>Azospirillaceae</taxon>
        <taxon>Azospirillum</taxon>
    </lineage>
</organism>
<keyword evidence="3" id="KW-1185">Reference proteome</keyword>
<evidence type="ECO:0000313" key="2">
    <source>
        <dbReference type="EMBL" id="NYZ18540.1"/>
    </source>
</evidence>
<dbReference type="Proteomes" id="UP000584642">
    <property type="component" value="Unassembled WGS sequence"/>
</dbReference>
<evidence type="ECO:0000313" key="3">
    <source>
        <dbReference type="Proteomes" id="UP000584642"/>
    </source>
</evidence>
<name>A0ABX2T2K1_9PROT</name>
<protein>
    <submittedName>
        <fullName evidence="2">DUF3574 domain-containing protein</fullName>
    </submittedName>
</protein>
<accession>A0ABX2T2K1</accession>
<gene>
    <name evidence="2" type="ORF">HND93_02350</name>
</gene>
<dbReference type="InterPro" id="IPR021957">
    <property type="entry name" value="DUF3574"/>
</dbReference>
<dbReference type="PROSITE" id="PS51257">
    <property type="entry name" value="PROKAR_LIPOPROTEIN"/>
    <property type="match status" value="1"/>
</dbReference>